<dbReference type="EMBL" id="JARHTQ010000034">
    <property type="protein sequence ID" value="MDF2260449.1"/>
    <property type="molecule type" value="Genomic_DNA"/>
</dbReference>
<dbReference type="RefSeq" id="WP_275821066.1">
    <property type="nucleotide sequence ID" value="NZ_BAAANM010000033.1"/>
</dbReference>
<keyword evidence="3" id="KW-1185">Reference proteome</keyword>
<reference evidence="2 3" key="1">
    <citation type="submission" date="2023-03" db="EMBL/GenBank/DDBJ databases">
        <title>Draft genome sequence of type strain Streptomyces ferralitis JCM 14344.</title>
        <authorList>
            <person name="Klaysubun C."/>
            <person name="Duangmal K."/>
        </authorList>
    </citation>
    <scope>NUCLEOTIDE SEQUENCE [LARGE SCALE GENOMIC DNA]</scope>
    <source>
        <strain evidence="2 3">JCM 14344</strain>
    </source>
</reference>
<evidence type="ECO:0000313" key="2">
    <source>
        <dbReference type="EMBL" id="MDF2260449.1"/>
    </source>
</evidence>
<evidence type="ECO:0000256" key="1">
    <source>
        <dbReference type="SAM" id="Phobius"/>
    </source>
</evidence>
<dbReference type="InterPro" id="IPR025333">
    <property type="entry name" value="DUF4239"/>
</dbReference>
<feature type="transmembrane region" description="Helical" evidence="1">
    <location>
        <begin position="208"/>
        <end position="226"/>
    </location>
</feature>
<keyword evidence="1" id="KW-1133">Transmembrane helix</keyword>
<sequence length="254" mass="27159">MPTYLISFLATLGGIAFAFGLGKLLGRHQRAAASEFSGQALSLIGGVLLSSFILLTGFQVAGSWSALSTARSRTYDEARALTDVYWASGGLADTDRTKVRTLLMRYTDEVVSTEFPALAKGRTSPAAWRALDDVRNAVNTAATPRSDQQVAKATAQSNLATVYQTRADRAAEVNASMPLITWLALLVAGGFLIAFPAILGLVDHPRNLVGLCFVGAAVAFAICLTAQLNHAFQQPFAVRPTAFTFAEARFHQMD</sequence>
<proteinExistence type="predicted"/>
<protein>
    <submittedName>
        <fullName evidence="2">DUF4239 domain-containing protein</fullName>
    </submittedName>
</protein>
<accession>A0ABT5Z9G1</accession>
<dbReference type="Proteomes" id="UP001220022">
    <property type="component" value="Unassembled WGS sequence"/>
</dbReference>
<organism evidence="2 3">
    <name type="scientific">Streptantibioticus ferralitis</name>
    <dbReference type="NCBI Taxonomy" id="236510"/>
    <lineage>
        <taxon>Bacteria</taxon>
        <taxon>Bacillati</taxon>
        <taxon>Actinomycetota</taxon>
        <taxon>Actinomycetes</taxon>
        <taxon>Kitasatosporales</taxon>
        <taxon>Streptomycetaceae</taxon>
        <taxon>Streptantibioticus</taxon>
    </lineage>
</organism>
<name>A0ABT5Z9G1_9ACTN</name>
<feature type="transmembrane region" description="Helical" evidence="1">
    <location>
        <begin position="179"/>
        <end position="202"/>
    </location>
</feature>
<feature type="transmembrane region" description="Helical" evidence="1">
    <location>
        <begin position="42"/>
        <end position="67"/>
    </location>
</feature>
<gene>
    <name evidence="2" type="ORF">P2L57_33485</name>
</gene>
<dbReference type="Pfam" id="PF14023">
    <property type="entry name" value="Bestrophin-like"/>
    <property type="match status" value="1"/>
</dbReference>
<keyword evidence="1" id="KW-0472">Membrane</keyword>
<keyword evidence="1" id="KW-0812">Transmembrane</keyword>
<comment type="caution">
    <text evidence="2">The sequence shown here is derived from an EMBL/GenBank/DDBJ whole genome shotgun (WGS) entry which is preliminary data.</text>
</comment>
<evidence type="ECO:0000313" key="3">
    <source>
        <dbReference type="Proteomes" id="UP001220022"/>
    </source>
</evidence>